<dbReference type="GO" id="GO:0046872">
    <property type="term" value="F:metal ion binding"/>
    <property type="evidence" value="ECO:0007669"/>
    <property type="project" value="UniProtKB-KW"/>
</dbReference>
<keyword evidence="2" id="KW-0378">Hydrolase</keyword>
<name>A0AAW7ZD20_9FIRM</name>
<dbReference type="PANTHER" id="PTHR31302:SF31">
    <property type="entry name" value="PHOSPHODIESTERASE YAEI"/>
    <property type="match status" value="1"/>
</dbReference>
<proteinExistence type="predicted"/>
<evidence type="ECO:0000256" key="1">
    <source>
        <dbReference type="ARBA" id="ARBA00022723"/>
    </source>
</evidence>
<dbReference type="AlphaFoldDB" id="A0AAW7ZD20"/>
<protein>
    <submittedName>
        <fullName evidence="4">Metallophosphoesterase</fullName>
    </submittedName>
</protein>
<accession>A0AAW7ZD20</accession>
<dbReference type="PANTHER" id="PTHR31302">
    <property type="entry name" value="TRANSMEMBRANE PROTEIN WITH METALLOPHOSPHOESTERASE DOMAIN-RELATED"/>
    <property type="match status" value="1"/>
</dbReference>
<dbReference type="SUPFAM" id="SSF56300">
    <property type="entry name" value="Metallo-dependent phosphatases"/>
    <property type="match status" value="1"/>
</dbReference>
<reference evidence="4" key="2">
    <citation type="submission" date="2023-03" db="EMBL/GenBank/DDBJ databases">
        <authorList>
            <person name="Zhang Z."/>
        </authorList>
    </citation>
    <scope>NUCLEOTIDE SEQUENCE</scope>
    <source>
        <strain evidence="4">DSA</strain>
    </source>
</reference>
<evidence type="ECO:0000313" key="5">
    <source>
        <dbReference type="Proteomes" id="UP001172911"/>
    </source>
</evidence>
<evidence type="ECO:0000256" key="2">
    <source>
        <dbReference type="ARBA" id="ARBA00022801"/>
    </source>
</evidence>
<keyword evidence="5" id="KW-1185">Reference proteome</keyword>
<dbReference type="Gene3D" id="3.60.21.10">
    <property type="match status" value="1"/>
</dbReference>
<dbReference type="GO" id="GO:0016020">
    <property type="term" value="C:membrane"/>
    <property type="evidence" value="ECO:0007669"/>
    <property type="project" value="GOC"/>
</dbReference>
<gene>
    <name evidence="4" type="ORF">P6N53_07960</name>
</gene>
<keyword evidence="1" id="KW-0479">Metal-binding</keyword>
<feature type="domain" description="Calcineurin-like phosphoesterase" evidence="3">
    <location>
        <begin position="43"/>
        <end position="201"/>
    </location>
</feature>
<dbReference type="EMBL" id="JARPTC010000011">
    <property type="protein sequence ID" value="MDO7787150.1"/>
    <property type="molecule type" value="Genomic_DNA"/>
</dbReference>
<dbReference type="Proteomes" id="UP001172911">
    <property type="component" value="Unassembled WGS sequence"/>
</dbReference>
<dbReference type="Pfam" id="PF00149">
    <property type="entry name" value="Metallophos"/>
    <property type="match status" value="1"/>
</dbReference>
<evidence type="ECO:0000313" key="4">
    <source>
        <dbReference type="EMBL" id="MDO7787150.1"/>
    </source>
</evidence>
<dbReference type="CDD" id="cd07385">
    <property type="entry name" value="MPP_YkuE_C"/>
    <property type="match status" value="1"/>
</dbReference>
<dbReference type="GO" id="GO:0008758">
    <property type="term" value="F:UDP-2,3-diacylglucosamine hydrolase activity"/>
    <property type="evidence" value="ECO:0007669"/>
    <property type="project" value="TreeGrafter"/>
</dbReference>
<evidence type="ECO:0000259" key="3">
    <source>
        <dbReference type="Pfam" id="PF00149"/>
    </source>
</evidence>
<comment type="caution">
    <text evidence="4">The sequence shown here is derived from an EMBL/GenBank/DDBJ whole genome shotgun (WGS) entry which is preliminary data.</text>
</comment>
<reference evidence="4" key="1">
    <citation type="journal article" date="2023" name="J. Hazard. Mater.">
        <title>Anaerobic biodegradation of pyrene and benzo[a]pyrene by a new sulfate-reducing Desulforamulus aquiferis strain DSA.</title>
        <authorList>
            <person name="Zhang Z."/>
            <person name="Sun J."/>
            <person name="Gong X."/>
            <person name="Wang C."/>
            <person name="Wang H."/>
        </authorList>
    </citation>
    <scope>NUCLEOTIDE SEQUENCE</scope>
    <source>
        <strain evidence="4">DSA</strain>
    </source>
</reference>
<dbReference type="RefSeq" id="WP_304542297.1">
    <property type="nucleotide sequence ID" value="NZ_JARPTC010000011.1"/>
</dbReference>
<organism evidence="4 5">
    <name type="scientific">Desulforamulus aquiferis</name>
    <dbReference type="NCBI Taxonomy" id="1397668"/>
    <lineage>
        <taxon>Bacteria</taxon>
        <taxon>Bacillati</taxon>
        <taxon>Bacillota</taxon>
        <taxon>Clostridia</taxon>
        <taxon>Eubacteriales</taxon>
        <taxon>Peptococcaceae</taxon>
        <taxon>Desulforamulus</taxon>
    </lineage>
</organism>
<dbReference type="InterPro" id="IPR051158">
    <property type="entry name" value="Metallophosphoesterase_sf"/>
</dbReference>
<sequence>MEVLILIILAILILFGEMFFEVNYPRITEVNFNTNKLPQGTSLKILQVSDVHGEDFTTNLLNQIKLKEPDIIVITGDLIDRNTSNFNNAYKLVEELIMVTPHVFFVSGNHEWDNDRNVDFLLGLKKRHVLILNNSNTTVGIKNTSINICGVDDFHTDHSDLGLAAKGINNKFFTVLLSHSPGIVEEKYLLGDLVLSGHTHGGQVRFPLIGGIVAPGQGLFPKLQKGIYNLEHGKKLYIDSGLGTSALPIRFLNRSQVSLITIKGSSSVH</sequence>
<dbReference type="GO" id="GO:0009245">
    <property type="term" value="P:lipid A biosynthetic process"/>
    <property type="evidence" value="ECO:0007669"/>
    <property type="project" value="TreeGrafter"/>
</dbReference>
<dbReference type="InterPro" id="IPR029052">
    <property type="entry name" value="Metallo-depent_PP-like"/>
</dbReference>
<dbReference type="InterPro" id="IPR004843">
    <property type="entry name" value="Calcineurin-like_PHP"/>
</dbReference>